<keyword evidence="3" id="KW-0539">Nucleus</keyword>
<evidence type="ECO:0000313" key="7">
    <source>
        <dbReference type="Proteomes" id="UP000002051"/>
    </source>
</evidence>
<dbReference type="EMBL" id="CM001219">
    <property type="protein sequence ID" value="AES69158.1"/>
    <property type="molecule type" value="Genomic_DNA"/>
</dbReference>
<dbReference type="GO" id="GO:0006383">
    <property type="term" value="P:transcription by RNA polymerase III"/>
    <property type="evidence" value="ECO:0007669"/>
    <property type="project" value="InterPro"/>
</dbReference>
<gene>
    <name evidence="5" type="ordered locus">MTR_3g023230</name>
</gene>
<evidence type="ECO:0000256" key="2">
    <source>
        <dbReference type="ARBA" id="ARBA00008352"/>
    </source>
</evidence>
<dbReference type="PANTHER" id="PTHR15367">
    <property type="entry name" value="DNA-DIRECTED RNA POLYMERASE III"/>
    <property type="match status" value="1"/>
</dbReference>
<dbReference type="OMA" id="TITCRTA"/>
<dbReference type="AlphaFoldDB" id="G7J1P4"/>
<dbReference type="HOGENOM" id="CLU_1167373_0_0_1"/>
<comment type="similarity">
    <text evidence="2">Belongs to the eukaryotic RPC7 RNA polymerase subunit family.</text>
</comment>
<proteinExistence type="inferred from homology"/>
<keyword evidence="7" id="KW-1185">Reference proteome</keyword>
<organism evidence="5 7">
    <name type="scientific">Medicago truncatula</name>
    <name type="common">Barrel medic</name>
    <name type="synonym">Medicago tribuloides</name>
    <dbReference type="NCBI Taxonomy" id="3880"/>
    <lineage>
        <taxon>Eukaryota</taxon>
        <taxon>Viridiplantae</taxon>
        <taxon>Streptophyta</taxon>
        <taxon>Embryophyta</taxon>
        <taxon>Tracheophyta</taxon>
        <taxon>Spermatophyta</taxon>
        <taxon>Magnoliopsida</taxon>
        <taxon>eudicotyledons</taxon>
        <taxon>Gunneridae</taxon>
        <taxon>Pentapetalae</taxon>
        <taxon>rosids</taxon>
        <taxon>fabids</taxon>
        <taxon>Fabales</taxon>
        <taxon>Fabaceae</taxon>
        <taxon>Papilionoideae</taxon>
        <taxon>50 kb inversion clade</taxon>
        <taxon>NPAAA clade</taxon>
        <taxon>Hologalegina</taxon>
        <taxon>IRL clade</taxon>
        <taxon>Trifolieae</taxon>
        <taxon>Medicago</taxon>
    </lineage>
</organism>
<dbReference type="Proteomes" id="UP000002051">
    <property type="component" value="Chromosome 3"/>
</dbReference>
<evidence type="ECO:0000313" key="6">
    <source>
        <dbReference type="EnsemblPlants" id="AES69158"/>
    </source>
</evidence>
<evidence type="ECO:0000256" key="4">
    <source>
        <dbReference type="SAM" id="MobiDB-lite"/>
    </source>
</evidence>
<reference evidence="6" key="3">
    <citation type="submission" date="2015-04" db="UniProtKB">
        <authorList>
            <consortium name="EnsemblPlants"/>
        </authorList>
    </citation>
    <scope>IDENTIFICATION</scope>
    <source>
        <strain evidence="6">cv. Jemalong A17</strain>
    </source>
</reference>
<accession>G7J1P4</accession>
<dbReference type="InterPro" id="IPR024661">
    <property type="entry name" value="RNA_pol_III_Rpc31"/>
</dbReference>
<comment type="subcellular location">
    <subcellularLocation>
        <location evidence="1">Nucleus</location>
    </subcellularLocation>
</comment>
<dbReference type="GO" id="GO:0005666">
    <property type="term" value="C:RNA polymerase III complex"/>
    <property type="evidence" value="ECO:0000318"/>
    <property type="project" value="GO_Central"/>
</dbReference>
<feature type="compositionally biased region" description="Acidic residues" evidence="4">
    <location>
        <begin position="152"/>
        <end position="186"/>
    </location>
</feature>
<reference evidence="5 7" key="1">
    <citation type="journal article" date="2011" name="Nature">
        <title>The Medicago genome provides insight into the evolution of rhizobial symbioses.</title>
        <authorList>
            <person name="Young N.D."/>
            <person name="Debelle F."/>
            <person name="Oldroyd G.E."/>
            <person name="Geurts R."/>
            <person name="Cannon S.B."/>
            <person name="Udvardi M.K."/>
            <person name="Benedito V.A."/>
            <person name="Mayer K.F."/>
            <person name="Gouzy J."/>
            <person name="Schoof H."/>
            <person name="Van de Peer Y."/>
            <person name="Proost S."/>
            <person name="Cook D.R."/>
            <person name="Meyers B.C."/>
            <person name="Spannagl M."/>
            <person name="Cheung F."/>
            <person name="De Mita S."/>
            <person name="Krishnakumar V."/>
            <person name="Gundlach H."/>
            <person name="Zhou S."/>
            <person name="Mudge J."/>
            <person name="Bharti A.K."/>
            <person name="Murray J.D."/>
            <person name="Naoumkina M.A."/>
            <person name="Rosen B."/>
            <person name="Silverstein K.A."/>
            <person name="Tang H."/>
            <person name="Rombauts S."/>
            <person name="Zhao P.X."/>
            <person name="Zhou P."/>
            <person name="Barbe V."/>
            <person name="Bardou P."/>
            <person name="Bechner M."/>
            <person name="Bellec A."/>
            <person name="Berger A."/>
            <person name="Berges H."/>
            <person name="Bidwell S."/>
            <person name="Bisseling T."/>
            <person name="Choisne N."/>
            <person name="Couloux A."/>
            <person name="Denny R."/>
            <person name="Deshpande S."/>
            <person name="Dai X."/>
            <person name="Doyle J.J."/>
            <person name="Dudez A.M."/>
            <person name="Farmer A.D."/>
            <person name="Fouteau S."/>
            <person name="Franken C."/>
            <person name="Gibelin C."/>
            <person name="Gish J."/>
            <person name="Goldstein S."/>
            <person name="Gonzalez A.J."/>
            <person name="Green P.J."/>
            <person name="Hallab A."/>
            <person name="Hartog M."/>
            <person name="Hua A."/>
            <person name="Humphray S.J."/>
            <person name="Jeong D.H."/>
            <person name="Jing Y."/>
            <person name="Jocker A."/>
            <person name="Kenton S.M."/>
            <person name="Kim D.J."/>
            <person name="Klee K."/>
            <person name="Lai H."/>
            <person name="Lang C."/>
            <person name="Lin S."/>
            <person name="Macmil S.L."/>
            <person name="Magdelenat G."/>
            <person name="Matthews L."/>
            <person name="McCorrison J."/>
            <person name="Monaghan E.L."/>
            <person name="Mun J.H."/>
            <person name="Najar F.Z."/>
            <person name="Nicholson C."/>
            <person name="Noirot C."/>
            <person name="O'Bleness M."/>
            <person name="Paule C.R."/>
            <person name="Poulain J."/>
            <person name="Prion F."/>
            <person name="Qin B."/>
            <person name="Qu C."/>
            <person name="Retzel E.F."/>
            <person name="Riddle C."/>
            <person name="Sallet E."/>
            <person name="Samain S."/>
            <person name="Samson N."/>
            <person name="Sanders I."/>
            <person name="Saurat O."/>
            <person name="Scarpelli C."/>
            <person name="Schiex T."/>
            <person name="Segurens B."/>
            <person name="Severin A.J."/>
            <person name="Sherrier D.J."/>
            <person name="Shi R."/>
            <person name="Sims S."/>
            <person name="Singer S.R."/>
            <person name="Sinharoy S."/>
            <person name="Sterck L."/>
            <person name="Viollet A."/>
            <person name="Wang B.B."/>
            <person name="Wang K."/>
            <person name="Wang M."/>
            <person name="Wang X."/>
            <person name="Warfsmann J."/>
            <person name="Weissenbach J."/>
            <person name="White D.D."/>
            <person name="White J.D."/>
            <person name="Wiley G.B."/>
            <person name="Wincker P."/>
            <person name="Xing Y."/>
            <person name="Yang L."/>
            <person name="Yao Z."/>
            <person name="Ying F."/>
            <person name="Zhai J."/>
            <person name="Zhou L."/>
            <person name="Zuber A."/>
            <person name="Denarie J."/>
            <person name="Dixon R.A."/>
            <person name="May G.D."/>
            <person name="Schwartz D.C."/>
            <person name="Rogers J."/>
            <person name="Quetier F."/>
            <person name="Town C.D."/>
            <person name="Roe B.A."/>
        </authorList>
    </citation>
    <scope>NUCLEOTIDE SEQUENCE [LARGE SCALE GENOMIC DNA]</scope>
    <source>
        <strain evidence="5">A17</strain>
        <strain evidence="6 7">cv. Jemalong A17</strain>
    </source>
</reference>
<name>G7J1P4_MEDTR</name>
<dbReference type="PaxDb" id="3880-AES69158"/>
<evidence type="ECO:0000313" key="5">
    <source>
        <dbReference type="EMBL" id="AES69158.1"/>
    </source>
</evidence>
<protein>
    <submittedName>
        <fullName evidence="5 6">Uncharacterized protein</fullName>
    </submittedName>
</protein>
<sequence length="238" mass="28036">MAGRGGWGRGRGRGVYVRPVPFVVFPQDIDLPDVKHGKMDTSMRQLLKWDYDFDRYFEVAPYFLEEKAELKGRKRMHVERFSDKKKTIFTRDSLLQVLVFDECVKELVPGKTKQTLSRKKRQWNPEYGEKKLALLEKELLEEHKEGKHKKEEEDEESEDEEENEESSESGNDDYDKNDDVDDDDLNDKDSGDGIITLLMKLYCKISIWKVILYSSYGCFYTSMDYCFEAFTLPIYQII</sequence>
<evidence type="ECO:0000256" key="1">
    <source>
        <dbReference type="ARBA" id="ARBA00004123"/>
    </source>
</evidence>
<dbReference type="STRING" id="3880.G7J1P4"/>
<reference evidence="5 7" key="2">
    <citation type="journal article" date="2014" name="BMC Genomics">
        <title>An improved genome release (version Mt4.0) for the model legume Medicago truncatula.</title>
        <authorList>
            <person name="Tang H."/>
            <person name="Krishnakumar V."/>
            <person name="Bidwell S."/>
            <person name="Rosen B."/>
            <person name="Chan A."/>
            <person name="Zhou S."/>
            <person name="Gentzbittel L."/>
            <person name="Childs K.L."/>
            <person name="Yandell M."/>
            <person name="Gundlach H."/>
            <person name="Mayer K.F."/>
            <person name="Schwartz D.C."/>
            <person name="Town C.D."/>
        </authorList>
    </citation>
    <scope>GENOME REANNOTATION</scope>
    <source>
        <strain evidence="6 7">cv. Jemalong A17</strain>
    </source>
</reference>
<feature type="region of interest" description="Disordered" evidence="4">
    <location>
        <begin position="143"/>
        <end position="186"/>
    </location>
</feature>
<dbReference type="EnsemblPlants" id="AES69158">
    <property type="protein sequence ID" value="AES69158"/>
    <property type="gene ID" value="MTR_3g023230"/>
</dbReference>
<evidence type="ECO:0000256" key="3">
    <source>
        <dbReference type="ARBA" id="ARBA00023242"/>
    </source>
</evidence>
<dbReference type="PANTHER" id="PTHR15367:SF2">
    <property type="entry name" value="DNA-DIRECTED RNA POLYMERASE III SUBUNIT"/>
    <property type="match status" value="1"/>
</dbReference>